<organism evidence="1 2">
    <name type="scientific">Ammoniphilus oxalaticus</name>
    <dbReference type="NCBI Taxonomy" id="66863"/>
    <lineage>
        <taxon>Bacteria</taxon>
        <taxon>Bacillati</taxon>
        <taxon>Bacillota</taxon>
        <taxon>Bacilli</taxon>
        <taxon>Bacillales</taxon>
        <taxon>Paenibacillaceae</taxon>
        <taxon>Aneurinibacillus group</taxon>
        <taxon>Ammoniphilus</taxon>
    </lineage>
</organism>
<evidence type="ECO:0000313" key="2">
    <source>
        <dbReference type="Proteomes" id="UP000284219"/>
    </source>
</evidence>
<dbReference type="AlphaFoldDB" id="A0A419SF80"/>
<evidence type="ECO:0008006" key="3">
    <source>
        <dbReference type="Google" id="ProtNLM"/>
    </source>
</evidence>
<dbReference type="EMBL" id="MCHY01000010">
    <property type="protein sequence ID" value="RKD22090.1"/>
    <property type="molecule type" value="Genomic_DNA"/>
</dbReference>
<gene>
    <name evidence="1" type="ORF">BEP19_13555</name>
</gene>
<evidence type="ECO:0000313" key="1">
    <source>
        <dbReference type="EMBL" id="RKD22090.1"/>
    </source>
</evidence>
<proteinExistence type="predicted"/>
<comment type="caution">
    <text evidence="1">The sequence shown here is derived from an EMBL/GenBank/DDBJ whole genome shotgun (WGS) entry which is preliminary data.</text>
</comment>
<dbReference type="SUPFAM" id="SSF143011">
    <property type="entry name" value="RelE-like"/>
    <property type="match status" value="1"/>
</dbReference>
<name>A0A419SF80_9BACL</name>
<keyword evidence="2" id="KW-1185">Reference proteome</keyword>
<sequence length="73" mass="8551">MIYKIIFSKNAAKYYARLSADRKNQVDVILTRLQADPSQFRTSNHFTLNPYPLSFKIDFQNHHYILTASPDDT</sequence>
<protein>
    <recommendedName>
        <fullName evidence="3">Plasmid stabilization protein</fullName>
    </recommendedName>
</protein>
<accession>A0A419SF80</accession>
<reference evidence="1 2" key="1">
    <citation type="submission" date="2016-08" db="EMBL/GenBank/DDBJ databases">
        <title>Novel Firmicute Genomes.</title>
        <authorList>
            <person name="Poppleton D.I."/>
            <person name="Gribaldo S."/>
        </authorList>
    </citation>
    <scope>NUCLEOTIDE SEQUENCE [LARGE SCALE GENOMIC DNA]</scope>
    <source>
        <strain evidence="1 2">RAOx-1</strain>
    </source>
</reference>
<dbReference type="InterPro" id="IPR035093">
    <property type="entry name" value="RelE/ParE_toxin_dom_sf"/>
</dbReference>
<dbReference type="Proteomes" id="UP000284219">
    <property type="component" value="Unassembled WGS sequence"/>
</dbReference>